<name>A0ABT7Y5C8_9VIBR</name>
<dbReference type="InterPro" id="IPR002081">
    <property type="entry name" value="Cryptochrome/DNA_photolyase_1"/>
</dbReference>
<evidence type="ECO:0000256" key="7">
    <source>
        <dbReference type="RuleBase" id="RU004182"/>
    </source>
</evidence>
<dbReference type="InterPro" id="IPR018394">
    <property type="entry name" value="DNA_photolyase_1_CS_C"/>
</dbReference>
<dbReference type="PROSITE" id="PS00394">
    <property type="entry name" value="DNA_PHOTOLYASES_1_1"/>
    <property type="match status" value="1"/>
</dbReference>
<dbReference type="Gene3D" id="1.25.40.80">
    <property type="match status" value="1"/>
</dbReference>
<dbReference type="Proteomes" id="UP001169719">
    <property type="component" value="Unassembled WGS sequence"/>
</dbReference>
<dbReference type="InterPro" id="IPR006050">
    <property type="entry name" value="DNA_photolyase_N"/>
</dbReference>
<gene>
    <name evidence="9" type="ORF">QWJ08_16500</name>
</gene>
<comment type="cofactor">
    <cofactor evidence="1">
        <name>(6R)-5,10-methylene-5,6,7,8-tetrahydrofolate</name>
        <dbReference type="ChEBI" id="CHEBI:15636"/>
    </cofactor>
</comment>
<evidence type="ECO:0000313" key="9">
    <source>
        <dbReference type="EMBL" id="MDN2482944.1"/>
    </source>
</evidence>
<keyword evidence="4 7" id="KW-0285">Flavoprotein</keyword>
<dbReference type="RefSeq" id="WP_289962995.1">
    <property type="nucleotide sequence ID" value="NZ_JAUEOZ010000002.1"/>
</dbReference>
<dbReference type="InterPro" id="IPR036155">
    <property type="entry name" value="Crypto/Photolyase_N_sf"/>
</dbReference>
<keyword evidence="9" id="KW-0456">Lyase</keyword>
<evidence type="ECO:0000256" key="2">
    <source>
        <dbReference type="ARBA" id="ARBA00001974"/>
    </source>
</evidence>
<dbReference type="Gene3D" id="1.10.579.10">
    <property type="entry name" value="DNA Cyclobutane Dipyrimidine Photolyase, subunit A, domain 3"/>
    <property type="match status" value="1"/>
</dbReference>
<comment type="similarity">
    <text evidence="3">Belongs to the DNA photolyase class-1 family.</text>
</comment>
<dbReference type="InterPro" id="IPR005101">
    <property type="entry name" value="Cryptochr/Photolyase_FAD-bd"/>
</dbReference>
<evidence type="ECO:0000256" key="3">
    <source>
        <dbReference type="ARBA" id="ARBA00005862"/>
    </source>
</evidence>
<evidence type="ECO:0000256" key="4">
    <source>
        <dbReference type="ARBA" id="ARBA00022630"/>
    </source>
</evidence>
<comment type="cofactor">
    <cofactor evidence="2">
        <name>FAD</name>
        <dbReference type="ChEBI" id="CHEBI:57692"/>
    </cofactor>
</comment>
<dbReference type="Pfam" id="PF00875">
    <property type="entry name" value="DNA_photolyase"/>
    <property type="match status" value="1"/>
</dbReference>
<dbReference type="PANTHER" id="PTHR11455:SF9">
    <property type="entry name" value="CRYPTOCHROME CIRCADIAN CLOCK 5 ISOFORM X1"/>
    <property type="match status" value="1"/>
</dbReference>
<sequence length="487" mass="57051">METVNIVWLKRDLRLSDHVPLKSALLSGKKIVLLYIFEPMLLGDNHYSERHWRFVWQSLQDMNRHLSNTGHSLSIVHGDAIQCFQHIAQKYHIETVYSHQEIGLNITFRRDQALGVWFKHQGINWIETPYGAVIRGAKNRDNWDNHWKAVMRAQIENSNIDKDSSIIQYSGGNDIKFYPPLSWECEDPNFQYGGSHAAWTLLDSFFTDRGKDYYRSLSNPSSAQYACSRLSPYLAWGNISLREVYQTLLGHWHQKGWRRSLVAFSSRLHWHCHFIQKFESESEIETRCFNRAYERLIEQSPNNPIWLDAWKRGETGLPMVDACMRSVIETGYLNFRMRSMLVSVLTHHLHCDWRLGVKHLAQQFLDFEPGIHFAQFQIQAGVTGINTIRIYNPTKQAQEQDPDGEFIRKWVPELKQVPTPLLFEPWQLTPMEALMYDLPEDSPYLNPIIDLKAQAQLARTRLWIWRGRGDVKLEGKRILAKHVRSSH</sequence>
<dbReference type="Gene3D" id="3.40.50.620">
    <property type="entry name" value="HUPs"/>
    <property type="match status" value="1"/>
</dbReference>
<dbReference type="EC" id="4.1.99.3" evidence="9"/>
<comment type="similarity">
    <text evidence="7">Belongs to the DNA photolyase family.</text>
</comment>
<dbReference type="EMBL" id="JAUEOZ010000002">
    <property type="protein sequence ID" value="MDN2482944.1"/>
    <property type="molecule type" value="Genomic_DNA"/>
</dbReference>
<dbReference type="PANTHER" id="PTHR11455">
    <property type="entry name" value="CRYPTOCHROME"/>
    <property type="match status" value="1"/>
</dbReference>
<evidence type="ECO:0000256" key="6">
    <source>
        <dbReference type="ARBA" id="ARBA00022991"/>
    </source>
</evidence>
<proteinExistence type="inferred from homology"/>
<protein>
    <submittedName>
        <fullName evidence="9">Deoxyribodipyrimidine photo-lyase</fullName>
        <ecNumber evidence="9">4.1.99.3</ecNumber>
    </submittedName>
</protein>
<dbReference type="GO" id="GO:0003904">
    <property type="term" value="F:deoxyribodipyrimidine photo-lyase activity"/>
    <property type="evidence" value="ECO:0007669"/>
    <property type="project" value="UniProtKB-EC"/>
</dbReference>
<dbReference type="PRINTS" id="PR00147">
    <property type="entry name" value="DNAPHOTLYASE"/>
</dbReference>
<dbReference type="InterPro" id="IPR014729">
    <property type="entry name" value="Rossmann-like_a/b/a_fold"/>
</dbReference>
<evidence type="ECO:0000256" key="1">
    <source>
        <dbReference type="ARBA" id="ARBA00001932"/>
    </source>
</evidence>
<feature type="domain" description="Photolyase/cryptochrome alpha/beta" evidence="8">
    <location>
        <begin position="3"/>
        <end position="133"/>
    </location>
</feature>
<keyword evidence="10" id="KW-1185">Reference proteome</keyword>
<dbReference type="Pfam" id="PF03441">
    <property type="entry name" value="FAD_binding_7"/>
    <property type="match status" value="1"/>
</dbReference>
<dbReference type="SUPFAM" id="SSF48173">
    <property type="entry name" value="Cryptochrome/photolyase FAD-binding domain"/>
    <property type="match status" value="1"/>
</dbReference>
<dbReference type="SUPFAM" id="SSF52425">
    <property type="entry name" value="Cryptochrome/photolyase, N-terminal domain"/>
    <property type="match status" value="1"/>
</dbReference>
<keyword evidence="6 7" id="KW-0157">Chromophore</keyword>
<organism evidence="9 10">
    <name type="scientific">Vibrio agarivorans</name>
    <dbReference type="NCBI Taxonomy" id="153622"/>
    <lineage>
        <taxon>Bacteria</taxon>
        <taxon>Pseudomonadati</taxon>
        <taxon>Pseudomonadota</taxon>
        <taxon>Gammaproteobacteria</taxon>
        <taxon>Vibrionales</taxon>
        <taxon>Vibrionaceae</taxon>
        <taxon>Vibrio</taxon>
    </lineage>
</organism>
<dbReference type="PROSITE" id="PS51645">
    <property type="entry name" value="PHR_CRY_ALPHA_BETA"/>
    <property type="match status" value="1"/>
</dbReference>
<dbReference type="InterPro" id="IPR036134">
    <property type="entry name" value="Crypto/Photolyase_FAD-like_sf"/>
</dbReference>
<evidence type="ECO:0000256" key="5">
    <source>
        <dbReference type="ARBA" id="ARBA00022827"/>
    </source>
</evidence>
<evidence type="ECO:0000259" key="8">
    <source>
        <dbReference type="PROSITE" id="PS51645"/>
    </source>
</evidence>
<accession>A0ABT7Y5C8</accession>
<evidence type="ECO:0000313" key="10">
    <source>
        <dbReference type="Proteomes" id="UP001169719"/>
    </source>
</evidence>
<keyword evidence="5 7" id="KW-0274">FAD</keyword>
<reference evidence="9" key="1">
    <citation type="submission" date="2024-05" db="EMBL/GenBank/DDBJ databases">
        <title>Genome Sequences of Four Agar- Degrading Marine Bacteria.</title>
        <authorList>
            <person name="Phillips E.K."/>
            <person name="Shaffer J.C."/>
            <person name="Henson M.W."/>
            <person name="Temperton B."/>
            <person name="Thrash C.J."/>
            <person name="Martin M.O."/>
        </authorList>
    </citation>
    <scope>NUCLEOTIDE SEQUENCE</scope>
    <source>
        <strain evidence="9">EKP203</strain>
    </source>
</reference>
<comment type="caution">
    <text evidence="9">The sequence shown here is derived from an EMBL/GenBank/DDBJ whole genome shotgun (WGS) entry which is preliminary data.</text>
</comment>